<accession>A0A670HX39</accession>
<dbReference type="Pfam" id="PF01352">
    <property type="entry name" value="KRAB"/>
    <property type="match status" value="1"/>
</dbReference>
<dbReference type="CDD" id="cd07765">
    <property type="entry name" value="KRAB_A-box"/>
    <property type="match status" value="1"/>
</dbReference>
<reference evidence="2 3" key="1">
    <citation type="journal article" date="2019" name="Proc. Natl. Acad. Sci. U.S.A.">
        <title>Regulatory changes in pterin and carotenoid genes underlie balanced color polymorphisms in the wall lizard.</title>
        <authorList>
            <person name="Andrade P."/>
            <person name="Pinho C."/>
            <person name="Perez I de Lanuza G."/>
            <person name="Afonso S."/>
            <person name="Brejcha J."/>
            <person name="Rubin C.J."/>
            <person name="Wallerman O."/>
            <person name="Pereira P."/>
            <person name="Sabatino S.J."/>
            <person name="Bellati A."/>
            <person name="Pellitteri-Rosa D."/>
            <person name="Bosakova Z."/>
            <person name="Bunikis I."/>
            <person name="Carretero M.A."/>
            <person name="Feiner N."/>
            <person name="Marsik P."/>
            <person name="Pauperio F."/>
            <person name="Salvi D."/>
            <person name="Soler L."/>
            <person name="While G.M."/>
            <person name="Uller T."/>
            <person name="Font E."/>
            <person name="Andersson L."/>
            <person name="Carneiro M."/>
        </authorList>
    </citation>
    <scope>NUCLEOTIDE SEQUENCE</scope>
</reference>
<reference evidence="2" key="2">
    <citation type="submission" date="2025-08" db="UniProtKB">
        <authorList>
            <consortium name="Ensembl"/>
        </authorList>
    </citation>
    <scope>IDENTIFICATION</scope>
</reference>
<dbReference type="InterPro" id="IPR036051">
    <property type="entry name" value="KRAB_dom_sf"/>
</dbReference>
<evidence type="ECO:0000313" key="2">
    <source>
        <dbReference type="Ensembl" id="ENSPMRP00000003697.1"/>
    </source>
</evidence>
<dbReference type="InterPro" id="IPR001909">
    <property type="entry name" value="KRAB"/>
</dbReference>
<dbReference type="SUPFAM" id="SSF109640">
    <property type="entry name" value="KRAB domain (Kruppel-associated box)"/>
    <property type="match status" value="1"/>
</dbReference>
<feature type="domain" description="KRAB" evidence="1">
    <location>
        <begin position="3"/>
        <end position="75"/>
    </location>
</feature>
<dbReference type="Gene3D" id="6.10.140.140">
    <property type="match status" value="1"/>
</dbReference>
<dbReference type="PANTHER" id="PTHR23232">
    <property type="entry name" value="KRAB DOMAIN C2H2 ZINC FINGER"/>
    <property type="match status" value="1"/>
</dbReference>
<organism evidence="2 3">
    <name type="scientific">Podarcis muralis</name>
    <name type="common">Wall lizard</name>
    <name type="synonym">Lacerta muralis</name>
    <dbReference type="NCBI Taxonomy" id="64176"/>
    <lineage>
        <taxon>Eukaryota</taxon>
        <taxon>Metazoa</taxon>
        <taxon>Chordata</taxon>
        <taxon>Craniata</taxon>
        <taxon>Vertebrata</taxon>
        <taxon>Euteleostomi</taxon>
        <taxon>Lepidosauria</taxon>
        <taxon>Squamata</taxon>
        <taxon>Bifurcata</taxon>
        <taxon>Unidentata</taxon>
        <taxon>Episquamata</taxon>
        <taxon>Laterata</taxon>
        <taxon>Lacertibaenia</taxon>
        <taxon>Lacertidae</taxon>
        <taxon>Podarcis</taxon>
    </lineage>
</organism>
<dbReference type="Proteomes" id="UP000472272">
    <property type="component" value="Chromosome 2"/>
</dbReference>
<keyword evidence="3" id="KW-1185">Reference proteome</keyword>
<dbReference type="PANTHER" id="PTHR23232:SF156">
    <property type="entry name" value="KRAB DOMAIN-CONTAINING PROTEIN"/>
    <property type="match status" value="1"/>
</dbReference>
<dbReference type="SMART" id="SM00349">
    <property type="entry name" value="KRAB"/>
    <property type="match status" value="1"/>
</dbReference>
<dbReference type="AlphaFoldDB" id="A0A670HX39"/>
<protein>
    <recommendedName>
        <fullName evidence="1">KRAB domain-containing protein</fullName>
    </recommendedName>
</protein>
<evidence type="ECO:0000259" key="1">
    <source>
        <dbReference type="PROSITE" id="PS50805"/>
    </source>
</evidence>
<dbReference type="InterPro" id="IPR050169">
    <property type="entry name" value="Krueppel_C2H2_ZnF"/>
</dbReference>
<reference evidence="2" key="3">
    <citation type="submission" date="2025-09" db="UniProtKB">
        <authorList>
            <consortium name="Ensembl"/>
        </authorList>
    </citation>
    <scope>IDENTIFICATION</scope>
</reference>
<sequence length="134" mass="14808">MLVSFEDVAVYFTKGQWDLLDSHQKSLYSEVMGENYGHVAFLMGSPVLKPDLISRLEQEEEPWIPIPCEVDGGKTLDSGPGAKLDEASFGIVHDAKIPRFFLHYNSHHPCLGGKIPLGQEVASMVGWCHKVALA</sequence>
<evidence type="ECO:0000313" key="3">
    <source>
        <dbReference type="Proteomes" id="UP000472272"/>
    </source>
</evidence>
<dbReference type="PROSITE" id="PS50805">
    <property type="entry name" value="KRAB"/>
    <property type="match status" value="1"/>
</dbReference>
<dbReference type="GeneTree" id="ENSGT01150000286941"/>
<proteinExistence type="predicted"/>
<dbReference type="GO" id="GO:0006355">
    <property type="term" value="P:regulation of DNA-templated transcription"/>
    <property type="evidence" value="ECO:0007669"/>
    <property type="project" value="InterPro"/>
</dbReference>
<dbReference type="Ensembl" id="ENSPMRT00000003961.1">
    <property type="protein sequence ID" value="ENSPMRP00000003697.1"/>
    <property type="gene ID" value="ENSPMRG00000002580.1"/>
</dbReference>
<name>A0A670HX39_PODMU</name>